<evidence type="ECO:0000313" key="15">
    <source>
        <dbReference type="EMBL" id="MBE9396289.1"/>
    </source>
</evidence>
<comment type="cofactor">
    <cofactor evidence="1 14">
        <name>pyridoxal 5'-phosphate</name>
        <dbReference type="ChEBI" id="CHEBI:597326"/>
    </cofactor>
</comment>
<dbReference type="Gene3D" id="3.30.470.10">
    <property type="match status" value="1"/>
</dbReference>
<keyword evidence="16" id="KW-1185">Reference proteome</keyword>
<evidence type="ECO:0000256" key="9">
    <source>
        <dbReference type="ARBA" id="ARBA00049529"/>
    </source>
</evidence>
<evidence type="ECO:0000256" key="3">
    <source>
        <dbReference type="ARBA" id="ARBA00011738"/>
    </source>
</evidence>
<dbReference type="InterPro" id="IPR050571">
    <property type="entry name" value="Class-IV_PLP-Dep_Aminotrnsfr"/>
</dbReference>
<dbReference type="Gene3D" id="3.20.10.10">
    <property type="entry name" value="D-amino Acid Aminotransferase, subunit A, domain 2"/>
    <property type="match status" value="1"/>
</dbReference>
<evidence type="ECO:0000256" key="13">
    <source>
        <dbReference type="RuleBase" id="RU004106"/>
    </source>
</evidence>
<dbReference type="CDD" id="cd01559">
    <property type="entry name" value="ADCL_like"/>
    <property type="match status" value="1"/>
</dbReference>
<dbReference type="InterPro" id="IPR043131">
    <property type="entry name" value="BCAT-like_N"/>
</dbReference>
<accession>A0A8J7FBB8</accession>
<evidence type="ECO:0000256" key="8">
    <source>
        <dbReference type="ARBA" id="ARBA00035676"/>
    </source>
</evidence>
<dbReference type="NCBIfam" id="NF004761">
    <property type="entry name" value="PRK06092.1"/>
    <property type="match status" value="1"/>
</dbReference>
<comment type="similarity">
    <text evidence="2 13">Belongs to the class-IV pyridoxal-phosphate-dependent aminotransferase family.</text>
</comment>
<comment type="function">
    <text evidence="10">Involved in the biosynthesis of p-aminobenzoate (PABA), a precursor of tetrahydrofolate. Converts 4-amino-4-deoxychorismate into 4-aminobenzoate (PABA) and pyruvate.</text>
</comment>
<dbReference type="GO" id="GO:0046656">
    <property type="term" value="P:folic acid biosynthetic process"/>
    <property type="evidence" value="ECO:0007669"/>
    <property type="project" value="UniProtKB-KW"/>
</dbReference>
<evidence type="ECO:0000256" key="7">
    <source>
        <dbReference type="ARBA" id="ARBA00035633"/>
    </source>
</evidence>
<dbReference type="EC" id="4.1.3.38" evidence="8 12"/>
<keyword evidence="6 15" id="KW-0456">Lyase</keyword>
<name>A0A8J7FBB8_9GAMM</name>
<dbReference type="PROSITE" id="PS00770">
    <property type="entry name" value="AA_TRANSFER_CLASS_4"/>
    <property type="match status" value="1"/>
</dbReference>
<dbReference type="FunFam" id="3.20.10.10:FF:000002">
    <property type="entry name" value="D-alanine aminotransferase"/>
    <property type="match status" value="1"/>
</dbReference>
<dbReference type="InterPro" id="IPR001544">
    <property type="entry name" value="Aminotrans_IV"/>
</dbReference>
<evidence type="ECO:0000313" key="16">
    <source>
        <dbReference type="Proteomes" id="UP000640333"/>
    </source>
</evidence>
<evidence type="ECO:0000256" key="14">
    <source>
        <dbReference type="RuleBase" id="RU004516"/>
    </source>
</evidence>
<evidence type="ECO:0000256" key="2">
    <source>
        <dbReference type="ARBA" id="ARBA00009320"/>
    </source>
</evidence>
<dbReference type="NCBIfam" id="TIGR03461">
    <property type="entry name" value="pabC_Proteo"/>
    <property type="match status" value="1"/>
</dbReference>
<evidence type="ECO:0000256" key="5">
    <source>
        <dbReference type="ARBA" id="ARBA00022909"/>
    </source>
</evidence>
<comment type="subunit">
    <text evidence="3">Homodimer.</text>
</comment>
<keyword evidence="5" id="KW-0289">Folate biosynthesis</keyword>
<dbReference type="PANTHER" id="PTHR42743">
    <property type="entry name" value="AMINO-ACID AMINOTRANSFERASE"/>
    <property type="match status" value="1"/>
</dbReference>
<evidence type="ECO:0000256" key="1">
    <source>
        <dbReference type="ARBA" id="ARBA00001933"/>
    </source>
</evidence>
<dbReference type="GO" id="GO:0030170">
    <property type="term" value="F:pyridoxal phosphate binding"/>
    <property type="evidence" value="ECO:0007669"/>
    <property type="project" value="InterPro"/>
</dbReference>
<dbReference type="AlphaFoldDB" id="A0A8J7FBB8"/>
<reference evidence="15" key="1">
    <citation type="submission" date="2020-10" db="EMBL/GenBank/DDBJ databases">
        <title>Bacterium isolated from coastal waters sediment.</title>
        <authorList>
            <person name="Chen R.-J."/>
            <person name="Lu D.-C."/>
            <person name="Zhu K.-L."/>
            <person name="Du Z.-J."/>
        </authorList>
    </citation>
    <scope>NUCLEOTIDE SEQUENCE</scope>
    <source>
        <strain evidence="15">N1Y112</strain>
    </source>
</reference>
<organism evidence="15 16">
    <name type="scientific">Pontibacterium sinense</name>
    <dbReference type="NCBI Taxonomy" id="2781979"/>
    <lineage>
        <taxon>Bacteria</taxon>
        <taxon>Pseudomonadati</taxon>
        <taxon>Pseudomonadota</taxon>
        <taxon>Gammaproteobacteria</taxon>
        <taxon>Oceanospirillales</taxon>
        <taxon>Oceanospirillaceae</taxon>
        <taxon>Pontibacterium</taxon>
    </lineage>
</organism>
<dbReference type="RefSeq" id="WP_193951834.1">
    <property type="nucleotide sequence ID" value="NZ_JADEYS010000002.1"/>
</dbReference>
<dbReference type="InterPro" id="IPR043132">
    <property type="entry name" value="BCAT-like_C"/>
</dbReference>
<dbReference type="PANTHER" id="PTHR42743:SF2">
    <property type="entry name" value="AMINODEOXYCHORISMATE LYASE"/>
    <property type="match status" value="1"/>
</dbReference>
<evidence type="ECO:0000256" key="11">
    <source>
        <dbReference type="ARBA" id="ARBA00069174"/>
    </source>
</evidence>
<dbReference type="EMBL" id="JADEYS010000002">
    <property type="protein sequence ID" value="MBE9396289.1"/>
    <property type="molecule type" value="Genomic_DNA"/>
</dbReference>
<proteinExistence type="inferred from homology"/>
<protein>
    <recommendedName>
        <fullName evidence="11 12">Aminodeoxychorismate lyase</fullName>
        <ecNumber evidence="8 12">4.1.3.38</ecNumber>
    </recommendedName>
</protein>
<evidence type="ECO:0000256" key="6">
    <source>
        <dbReference type="ARBA" id="ARBA00023239"/>
    </source>
</evidence>
<keyword evidence="4 14" id="KW-0663">Pyridoxal phosphate</keyword>
<evidence type="ECO:0000256" key="10">
    <source>
        <dbReference type="ARBA" id="ARBA00054027"/>
    </source>
</evidence>
<dbReference type="InterPro" id="IPR018300">
    <property type="entry name" value="Aminotrans_IV_CS"/>
</dbReference>
<dbReference type="GO" id="GO:0005829">
    <property type="term" value="C:cytosol"/>
    <property type="evidence" value="ECO:0007669"/>
    <property type="project" value="TreeGrafter"/>
</dbReference>
<evidence type="ECO:0000256" key="12">
    <source>
        <dbReference type="NCBIfam" id="TIGR03461"/>
    </source>
</evidence>
<comment type="pathway">
    <text evidence="7">Cofactor biosynthesis; tetrahydrofolate biosynthesis; 4-aminobenzoate from chorismate: step 2/2.</text>
</comment>
<dbReference type="InterPro" id="IPR017824">
    <property type="entry name" value="Aminodeoxychorismate_lyase_IV"/>
</dbReference>
<comment type="caution">
    <text evidence="15">The sequence shown here is derived from an EMBL/GenBank/DDBJ whole genome shotgun (WGS) entry which is preliminary data.</text>
</comment>
<dbReference type="Pfam" id="PF01063">
    <property type="entry name" value="Aminotran_4"/>
    <property type="match status" value="1"/>
</dbReference>
<dbReference type="SUPFAM" id="SSF56752">
    <property type="entry name" value="D-aminoacid aminotransferase-like PLP-dependent enzymes"/>
    <property type="match status" value="1"/>
</dbReference>
<dbReference type="GO" id="GO:0008153">
    <property type="term" value="P:4-aminobenzoate biosynthetic process"/>
    <property type="evidence" value="ECO:0007669"/>
    <property type="project" value="UniProtKB-UniRule"/>
</dbReference>
<dbReference type="Proteomes" id="UP000640333">
    <property type="component" value="Unassembled WGS sequence"/>
</dbReference>
<comment type="catalytic activity">
    <reaction evidence="9">
        <text>4-amino-4-deoxychorismate = 4-aminobenzoate + pyruvate + H(+)</text>
        <dbReference type="Rhea" id="RHEA:16201"/>
        <dbReference type="ChEBI" id="CHEBI:15361"/>
        <dbReference type="ChEBI" id="CHEBI:15378"/>
        <dbReference type="ChEBI" id="CHEBI:17836"/>
        <dbReference type="ChEBI" id="CHEBI:58406"/>
        <dbReference type="EC" id="4.1.3.38"/>
    </reaction>
</comment>
<dbReference type="GO" id="GO:0008696">
    <property type="term" value="F:4-amino-4-deoxychorismate lyase activity"/>
    <property type="evidence" value="ECO:0007669"/>
    <property type="project" value="UniProtKB-UniRule"/>
</dbReference>
<sequence>MTQSLWINGQQQSQIDVRDRGFAYGDGIFETVQVLHGKAQLLERHVRRMKEGAQRLGLLSSSVDQLLAELRLIELPDEAVLKLTLSRGVGGRGYTYDSTAGGTRVVMLTPKPTYGDQAESGICLRVCDTRLGLNPALAGIKHLNRLEQVLARNEWSDPAIHEGVVLDYEGYIAEGTMSNLFWVKDQCIYTPRLDRCGVAGVVRDFLVERFSQAGADLKVGLYELASLRDADEVFICNSLIDVWPVRQFEDVSYQSGPVTQRAMQYLVEEYQA</sequence>
<dbReference type="InterPro" id="IPR036038">
    <property type="entry name" value="Aminotransferase-like"/>
</dbReference>
<evidence type="ECO:0000256" key="4">
    <source>
        <dbReference type="ARBA" id="ARBA00022898"/>
    </source>
</evidence>
<gene>
    <name evidence="15" type="primary">pabC</name>
    <name evidence="15" type="ORF">IOQ59_03315</name>
</gene>